<feature type="domain" description="DNA2/NAM7 helicase helicase" evidence="2">
    <location>
        <begin position="310"/>
        <end position="379"/>
    </location>
</feature>
<name>A0AA88CBA9_9BURK</name>
<feature type="domain" description="Restriction endonuclease type II-like" evidence="4">
    <location>
        <begin position="1260"/>
        <end position="1356"/>
    </location>
</feature>
<feature type="domain" description="DNA2/NAM7 helicase-like C-terminal" evidence="3">
    <location>
        <begin position="1028"/>
        <end position="1212"/>
    </location>
</feature>
<evidence type="ECO:0008006" key="7">
    <source>
        <dbReference type="Google" id="ProtNLM"/>
    </source>
</evidence>
<dbReference type="GO" id="GO:0004386">
    <property type="term" value="F:helicase activity"/>
    <property type="evidence" value="ECO:0007669"/>
    <property type="project" value="InterPro"/>
</dbReference>
<dbReference type="PANTHER" id="PTHR10887">
    <property type="entry name" value="DNA2/NAM7 HELICASE FAMILY"/>
    <property type="match status" value="1"/>
</dbReference>
<dbReference type="InterPro" id="IPR025103">
    <property type="entry name" value="DUF4011"/>
</dbReference>
<dbReference type="InterPro" id="IPR041677">
    <property type="entry name" value="DNA2/NAM7_AAA_11"/>
</dbReference>
<dbReference type="InterPro" id="IPR045055">
    <property type="entry name" value="DNA2/NAM7-like"/>
</dbReference>
<dbReference type="SUPFAM" id="SSF52980">
    <property type="entry name" value="Restriction endonuclease-like"/>
    <property type="match status" value="1"/>
</dbReference>
<dbReference type="Gene3D" id="3.40.50.300">
    <property type="entry name" value="P-loop containing nucleotide triphosphate hydrolases"/>
    <property type="match status" value="3"/>
</dbReference>
<evidence type="ECO:0000313" key="5">
    <source>
        <dbReference type="EMBL" id="GGY82579.1"/>
    </source>
</evidence>
<evidence type="ECO:0000259" key="4">
    <source>
        <dbReference type="Pfam" id="PF18741"/>
    </source>
</evidence>
<evidence type="ECO:0000259" key="1">
    <source>
        <dbReference type="Pfam" id="PF11784"/>
    </source>
</evidence>
<dbReference type="InterPro" id="IPR021754">
    <property type="entry name" value="DUF3320"/>
</dbReference>
<dbReference type="Pfam" id="PF13195">
    <property type="entry name" value="DUF4011"/>
    <property type="match status" value="1"/>
</dbReference>
<dbReference type="InterPro" id="IPR041679">
    <property type="entry name" value="DNA2/NAM7-like_C"/>
</dbReference>
<dbReference type="InterPro" id="IPR047187">
    <property type="entry name" value="SF1_C_Upf1"/>
</dbReference>
<protein>
    <recommendedName>
        <fullName evidence="7">DUF3320 domain-containing protein</fullName>
    </recommendedName>
</protein>
<dbReference type="Pfam" id="PF13087">
    <property type="entry name" value="AAA_12"/>
    <property type="match status" value="1"/>
</dbReference>
<reference evidence="5" key="2">
    <citation type="submission" date="2022-12" db="EMBL/GenBank/DDBJ databases">
        <authorList>
            <person name="Sun Q."/>
            <person name="Kim S."/>
        </authorList>
    </citation>
    <scope>NUCLEOTIDE SEQUENCE</scope>
    <source>
        <strain evidence="5">KCTC 12344</strain>
    </source>
</reference>
<dbReference type="InterPro" id="IPR011335">
    <property type="entry name" value="Restrct_endonuc-II-like"/>
</dbReference>
<dbReference type="Gene3D" id="3.40.960.10">
    <property type="entry name" value="VSR Endonuclease"/>
    <property type="match status" value="1"/>
</dbReference>
<dbReference type="InterPro" id="IPR027417">
    <property type="entry name" value="P-loop_NTPase"/>
</dbReference>
<dbReference type="Proteomes" id="UP000619512">
    <property type="component" value="Unassembled WGS sequence"/>
</dbReference>
<evidence type="ECO:0000259" key="3">
    <source>
        <dbReference type="Pfam" id="PF13087"/>
    </source>
</evidence>
<dbReference type="EMBL" id="BMWW01000002">
    <property type="protein sequence ID" value="GGY82579.1"/>
    <property type="molecule type" value="Genomic_DNA"/>
</dbReference>
<dbReference type="FunFam" id="3.40.50.300:FF:002063">
    <property type="entry name" value="DNA helicase related protein"/>
    <property type="match status" value="1"/>
</dbReference>
<dbReference type="PANTHER" id="PTHR10887:SF530">
    <property type="entry name" value="SUPERFAMILY I DNA HELICASES"/>
    <property type="match status" value="1"/>
</dbReference>
<organism evidence="5 6">
    <name type="scientific">Pseudoduganella plicata</name>
    <dbReference type="NCBI Taxonomy" id="321984"/>
    <lineage>
        <taxon>Bacteria</taxon>
        <taxon>Pseudomonadati</taxon>
        <taxon>Pseudomonadota</taxon>
        <taxon>Betaproteobacteria</taxon>
        <taxon>Burkholderiales</taxon>
        <taxon>Oxalobacteraceae</taxon>
        <taxon>Telluria group</taxon>
        <taxon>Pseudoduganella</taxon>
    </lineage>
</organism>
<gene>
    <name evidence="5" type="ORF">GCM10007388_14420</name>
</gene>
<evidence type="ECO:0000259" key="2">
    <source>
        <dbReference type="Pfam" id="PF13086"/>
    </source>
</evidence>
<feature type="domain" description="DUF3320" evidence="1">
    <location>
        <begin position="1416"/>
        <end position="1460"/>
    </location>
</feature>
<dbReference type="FunFam" id="3.40.960.10:FF:000002">
    <property type="entry name" value="DNA helicase related protein"/>
    <property type="match status" value="1"/>
</dbReference>
<accession>A0AA88CBA9</accession>
<evidence type="ECO:0000313" key="6">
    <source>
        <dbReference type="Proteomes" id="UP000619512"/>
    </source>
</evidence>
<dbReference type="RefSeq" id="WP_189568659.1">
    <property type="nucleotide sequence ID" value="NZ_BMWW01000002.1"/>
</dbReference>
<sequence>MTIPTEGGASHTAANLQRLFDDTRRRLVETGTRNRLVHVNRANTRGNVIAIVNERPDDAYALLAGGKAMRFRPLGSDADEPEDAANTVRLADAGEEGFEPERFRDGWLETRLGPDALQKRLLKIAREARTAEEESGVNVLYLALGFLTWIEQKPGAPVREAPLVLLPVELARNARTSTYDLRLRDEDIVTNLPLQQRLKEDFGIVLPELEIDEGWTPAAYFAQVEAVVAAGSGWKVDRDGMQLGFFSFSKLLMYRDLAPDAWPDGAIAGHALTRGLLFEGFAPTPPLAAPADRLDDVLPPARIFHVVDADASQAVVIEEARQGRNLVVQGPPGTGKSQTITNIIAAAVRDGKRVLFMAEKMAALSVVHDRLVRVGLRDVCLELHSHNANKKAVLAELARTLNAAGEAPAMPGAPDALTAALADVNALADELHRPIGNSGETAFSVLALQARLIGQGVPAPTIDGGPVAALTPQALDRLLADVARFGELLAAEGPFDAHPFAGTGNLDLQPVDLARLGPLLESAAQAAEQLAQALRAAAAMLGVTLPLTRGAGTPLAATLAVLRGLPQDGQAAAARMLAAPDLPRLRQALAAGAAWRTARDAADGTFIEPAFAAAAPLHLRAPLIAGSESFFARWGGAYRGASRELAGLLREALPKRAPERLALVDRLIDVRTRREKWQADEAFCATLLGDLWRGEQTDFARLLPVADWCISALAAPLRLAPETMLAVAARSAQIDSLLIAMATAERGMAPLDEAQATLRLDLADVELDAIVRRLRRMALTMPRYGGWVALQRACAALIDAGVTEVAGRMRAGTLAADAAMVEIRFARAETLWNAAREASPVLRDVGGQDRHALVARFVALERQHLKDNVTAIVAGHLAQVPQGAMGEMKVVRGEIGKKRGHMALRKLFSSAGTALQRIKPVMLMSPISVAQYVPPGALAFDLLIIDEASQVRPEDALGAIARAGQIVVVGDQKQLPPSSFFDRLLSDETADEAEDEAPEEEEGAQLLGTAASVGTMESVLSLCEARGLSGRMLQWHYRSRDPSLIRVSNAEFYGDGLFLPPSPLEKDPAFGLCFTRVAGVYDKGGKRDNRIEGDAVVARVAEHARRHPDLSLGIVTFSSSQRNLITELLELSRRADPVLDAFLREGRSEDVFVKNIENVQGDERDVILVSVGYGPTVAGGHLASMSFGPVNADGGERRLNVLFTRARLRCEVFASFDPADIDPARTSRAGPRILKRFLEAARDRGTFAAAAGMAASTPLEQDVADVIRGMGYLVDVQVGSPGFHVDLGVRHPERPDTYLLALECDGPTWRDARWARERERLRQEVLRHLGWRLHRIWSTDWFYRRDGEIERLRMALDAALDEARLAVQQAVSMDGANGATPPVVAAEPEEPVLAPAAAPRVPLYARCVVPMGDGEPHELPPAQLAALVERIVTEEGPIHVEEAARRVAACFGKDKAGARILAATRTALEGAGLLSDGTFWYTQAQFEAPPVRDRSQETGTVVKAGSISMLEMGAALRLAREENAGGSDAEMIRCAARLLGFKRVGPELSERLAAGLAQQV</sequence>
<dbReference type="Pfam" id="PF11784">
    <property type="entry name" value="DUF3320"/>
    <property type="match status" value="1"/>
</dbReference>
<comment type="caution">
    <text evidence="5">The sequence shown here is derived from an EMBL/GenBank/DDBJ whole genome shotgun (WGS) entry which is preliminary data.</text>
</comment>
<dbReference type="SUPFAM" id="SSF52540">
    <property type="entry name" value="P-loop containing nucleoside triphosphate hydrolases"/>
    <property type="match status" value="1"/>
</dbReference>
<proteinExistence type="predicted"/>
<reference evidence="5" key="1">
    <citation type="journal article" date="2014" name="Int. J. Syst. Evol. Microbiol.">
        <title>Complete genome sequence of Corynebacterium casei LMG S-19264T (=DSM 44701T), isolated from a smear-ripened cheese.</title>
        <authorList>
            <consortium name="US DOE Joint Genome Institute (JGI-PGF)"/>
            <person name="Walter F."/>
            <person name="Albersmeier A."/>
            <person name="Kalinowski J."/>
            <person name="Ruckert C."/>
        </authorList>
    </citation>
    <scope>NUCLEOTIDE SEQUENCE</scope>
    <source>
        <strain evidence="5">KCTC 12344</strain>
    </source>
</reference>
<dbReference type="CDD" id="cd18808">
    <property type="entry name" value="SF1_C_Upf1"/>
    <property type="match status" value="1"/>
</dbReference>
<feature type="domain" description="DNA2/NAM7 helicase helicase" evidence="2">
    <location>
        <begin position="939"/>
        <end position="977"/>
    </location>
</feature>
<dbReference type="Pfam" id="PF13086">
    <property type="entry name" value="AAA_11"/>
    <property type="match status" value="2"/>
</dbReference>
<dbReference type="Pfam" id="PF18741">
    <property type="entry name" value="MTES_1575"/>
    <property type="match status" value="1"/>
</dbReference>
<dbReference type="InterPro" id="IPR049468">
    <property type="entry name" value="Restrct_endonuc-II-like_dom"/>
</dbReference>